<proteinExistence type="predicted"/>
<keyword evidence="2" id="KW-1185">Reference proteome</keyword>
<reference evidence="1 2" key="1">
    <citation type="journal article" date="2022" name="bioRxiv">
        <title>Genomics of Preaxostyla Flagellates Illuminates Evolutionary Transitions and the Path Towards Mitochondrial Loss.</title>
        <authorList>
            <person name="Novak L.V.F."/>
            <person name="Treitli S.C."/>
            <person name="Pyrih J."/>
            <person name="Halakuc P."/>
            <person name="Pipaliya S.V."/>
            <person name="Vacek V."/>
            <person name="Brzon O."/>
            <person name="Soukal P."/>
            <person name="Eme L."/>
            <person name="Dacks J.B."/>
            <person name="Karnkowska A."/>
            <person name="Elias M."/>
            <person name="Hampl V."/>
        </authorList>
    </citation>
    <scope>NUCLEOTIDE SEQUENCE [LARGE SCALE GENOMIC DNA]</scope>
    <source>
        <strain evidence="1">NAU3</strain>
        <tissue evidence="1">Gut</tissue>
    </source>
</reference>
<dbReference type="EMBL" id="JARBJD010000033">
    <property type="protein sequence ID" value="KAK2958979.1"/>
    <property type="molecule type" value="Genomic_DNA"/>
</dbReference>
<gene>
    <name evidence="1" type="ORF">BLNAU_5995</name>
</gene>
<evidence type="ECO:0000313" key="2">
    <source>
        <dbReference type="Proteomes" id="UP001281761"/>
    </source>
</evidence>
<name>A0ABQ9Y5I3_9EUKA</name>
<dbReference type="Proteomes" id="UP001281761">
    <property type="component" value="Unassembled WGS sequence"/>
</dbReference>
<evidence type="ECO:0000313" key="1">
    <source>
        <dbReference type="EMBL" id="KAK2958979.1"/>
    </source>
</evidence>
<protein>
    <submittedName>
        <fullName evidence="1">Uncharacterized protein</fullName>
    </submittedName>
</protein>
<organism evidence="1 2">
    <name type="scientific">Blattamonas nauphoetae</name>
    <dbReference type="NCBI Taxonomy" id="2049346"/>
    <lineage>
        <taxon>Eukaryota</taxon>
        <taxon>Metamonada</taxon>
        <taxon>Preaxostyla</taxon>
        <taxon>Oxymonadida</taxon>
        <taxon>Blattamonas</taxon>
    </lineage>
</organism>
<accession>A0ABQ9Y5I3</accession>
<comment type="caution">
    <text evidence="1">The sequence shown here is derived from an EMBL/GenBank/DDBJ whole genome shotgun (WGS) entry which is preliminary data.</text>
</comment>
<sequence>MSRVMSGWNVCSKQTVLKPDSTWPRHSKKDEGGCERDDVEGWRWVEESGRTRYALNWAEKSFARPHFDVTVATQEQRTIRSLSHNMLGGGSARVEWRWVKSYFCDG</sequence>